<protein>
    <recommendedName>
        <fullName evidence="9">C2 domain-containing protein</fullName>
    </recommendedName>
</protein>
<feature type="coiled-coil region" evidence="6">
    <location>
        <begin position="746"/>
        <end position="791"/>
    </location>
</feature>
<feature type="coiled-coil region" evidence="6">
    <location>
        <begin position="157"/>
        <end position="266"/>
    </location>
</feature>
<evidence type="ECO:0000259" key="9">
    <source>
        <dbReference type="PROSITE" id="PS50004"/>
    </source>
</evidence>
<evidence type="ECO:0000256" key="5">
    <source>
        <dbReference type="ARBA" id="ARBA00023136"/>
    </source>
</evidence>
<keyword evidence="5 8" id="KW-0472">Membrane</keyword>
<feature type="region of interest" description="Disordered" evidence="7">
    <location>
        <begin position="1945"/>
        <end position="1968"/>
    </location>
</feature>
<evidence type="ECO:0000256" key="3">
    <source>
        <dbReference type="ARBA" id="ARBA00022737"/>
    </source>
</evidence>
<dbReference type="Gene3D" id="2.60.40.150">
    <property type="entry name" value="C2 domain"/>
    <property type="match status" value="3"/>
</dbReference>
<dbReference type="PANTHER" id="PTHR31425:SF50">
    <property type="entry name" value="FT-INTERACTING PROTEIN 3-RELATED"/>
    <property type="match status" value="1"/>
</dbReference>
<dbReference type="PANTHER" id="PTHR31425">
    <property type="entry name" value="PHOSPHORIBOSYLANTHRANILATE TRANSFERASE ISOFORM 1"/>
    <property type="match status" value="1"/>
</dbReference>
<dbReference type="Pfam" id="PF00168">
    <property type="entry name" value="C2"/>
    <property type="match status" value="3"/>
</dbReference>
<evidence type="ECO:0000313" key="10">
    <source>
        <dbReference type="EMBL" id="CAE0797988.1"/>
    </source>
</evidence>
<dbReference type="SUPFAM" id="SSF49562">
    <property type="entry name" value="C2 domain (Calcium/lipid-binding domain, CaLB)"/>
    <property type="match status" value="3"/>
</dbReference>
<sequence>MQEKAEKTEGLLEIIKRQQETMTEMEQQLQTLEHQAKFGVASNGPESPRRPESSITEPPEGCLRDLSSVAGDDEDEDQYYDVKPGNPQSPTSSVSRDLSQTAVVGSLRDLDAVPDGASSPKSGELQEDEFYDVRPGRAAAPRPQELEPQVEGLLAIIKKQQHTMAGLQDALQVLERQHSGNQKSTKGLLGTITQQQETMSAMEQRLQAVEQKRDSLKDLEPQARLQELETEVKGLLPIIKRQQTLMDTLEKQLQTSEQLRLSAQEAVIAQGTKLQEAPQATVSAKNSDGEQQKLRKQLQVVQQQLQDETETCKRLQEELVAASGCLEVTERQLADSQSQLQAYGTGRQQELENEVEKLVGIVQQQRRAMAKMDRYVQRERKEQERQAFVPSSHNSSLQFSADSICREMKSFEGAVQAQGMFDGCGYAVPPAAKGARQFEAADVVREMNESFDKSVLKDQGASLSASGAFNSQPQFSAAKICSQMTLNPEELLGESATMQDLKVDKPDNISALKSENRRLQTINQRQQNALTMLDQELQNCKELFGRLSPVPSPIMTPLSASPDSYFSERRFSHLYDRLQHESQERERRLSDQSESQKAKYEAEIATLKAELSTTEKELRLLLKERDEMRLIDQDLAQRELEKRLNDQSKTDALKLSDLEAELQQRQDRQRAEYEGETAELKRELREVRLSEAALKNDLKEKEEMFLRTEALIREEFEGKLRTSEAKMVETEVRHKGEVDIARTAREQELQAKIQQCEARIKEQRLSEQELKKQLQEKEEFYQRNLALAQEEMTAKLKLQEKQLRHESEGTGAGMKIPGSDVHLLEWRAAEKRYREQGLEIRRLQDMLKDQQLETQKATVQLYDKEQLRDQLLEQQQEIATKQEKIVQLQDRMTEWEKGDRLQHIAGKDMSPEADAVYGQIQSRQDYLDLLNAEVTGIRAELTAARKGLQITQTEVNRTRDECMSLDLERDQKKLEAAALTAEVEAKRAALMELETQQIIPTDEKITALSTEKNKLVVQVEGLRTELQSKNDQVLNTQQVLDLMQDQTKRLEVTLEEMNQQHVTLKEECDAKKARLQVLEKEIDSKTQQHQKLTEAVGETQGSLAEMETEISRRKGTVTEMKDAERSLAKRVETAGAVETVSRNAGAPPKPAEPAVTGGAVSEMVTVSQADVVQPRIHPTAVSSKTKMYPKTLFVTVVWGKLLMGTERHRVGRDTSDPFLVLELGGQELRTQVKYKTLSPVWDQTFRFHYVGERLHLKMFDRGEGFNDKDDHIGLAMVALDADLLRALQAGVVEKTVPMSLPGFQEKTGIVHLLLEATFSPTEPHTISPAAESASARAVLPPEPPAAAQKDSKKIAPPVKAEELTQRSMSMSMGSMSKFAKPHAEKVQQMEYVDYEEVTTHKPSLHFKEPDMKYLRIRLLDGVMPVMDFDGLCDPFLIADTGFMKWQSPVIKETLTPNWRTEAIIACYHLENIEDWDLQLPDELRQDYLTLNVKDWNMTKDRMIGTVKIRYSDIPGYFGDDILEPPPAYWQQIERGGSIMADIVNSDTGKWVSSLLFSDKIKASLRQRMKRMKAIDAYEAKLLAHVREDNRDFEFIENEIHNQYDDDSDDDEYHDESDTGKCQVRLQLWFDNTYTPPPTAIVGQLIFKVEYCELDPRAGGAQRSAMVVLKYARHWVRLPTVHSNEHAVFEQQFTFGVTEVSEPLTIAVFDDPQSRLITSEPKFLGLTRIRPSCLGSNEWYKQVLPLYQRYQGNVKQRGTVCVSVCLHLNHVVPIVATMFKPFMKEQYYYAPLDEFKSELRRDAKPQDFLNPIRRQQHLHLVNVARKQAEKANSWHPSIIKKIAGPPTAELDTSLLKANVQRLTEAFRFVIDIVSFLDRVCDWKDTKESIIVNVVCVLIVCYFEWTPTFLVLWLLFCFVRGMYRRVAHGVVLPMDAGLFGEIVNKKHNGDTPRAEDSDEEESQEKEEEEKTASAWEELQEIVNGVVVLQNILGTVASLVERIEAMPKWLDPRISGLLSIIFLALVPGLYYVPLKLVMSFVVLFVLRHPALRDPIPPPPVSMVLRLPSRAELMLPREGSMAINSMLKTS</sequence>
<organism evidence="10">
    <name type="scientific">Eutreptiella gymnastica</name>
    <dbReference type="NCBI Taxonomy" id="73025"/>
    <lineage>
        <taxon>Eukaryota</taxon>
        <taxon>Discoba</taxon>
        <taxon>Euglenozoa</taxon>
        <taxon>Euglenida</taxon>
        <taxon>Spirocuta</taxon>
        <taxon>Euglenophyceae</taxon>
        <taxon>Eutreptiales</taxon>
        <taxon>Eutreptiaceae</taxon>
        <taxon>Eutreptiella</taxon>
    </lineage>
</organism>
<dbReference type="Gene3D" id="1.10.287.1490">
    <property type="match status" value="1"/>
</dbReference>
<evidence type="ECO:0000256" key="7">
    <source>
        <dbReference type="SAM" id="MobiDB-lite"/>
    </source>
</evidence>
<reference evidence="10" key="1">
    <citation type="submission" date="2021-01" db="EMBL/GenBank/DDBJ databases">
        <authorList>
            <person name="Corre E."/>
            <person name="Pelletier E."/>
            <person name="Niang G."/>
            <person name="Scheremetjew M."/>
            <person name="Finn R."/>
            <person name="Kale V."/>
            <person name="Holt S."/>
            <person name="Cochrane G."/>
            <person name="Meng A."/>
            <person name="Brown T."/>
            <person name="Cohen L."/>
        </authorList>
    </citation>
    <scope>NUCLEOTIDE SEQUENCE</scope>
    <source>
        <strain evidence="10">CCMP1594</strain>
    </source>
</reference>
<feature type="region of interest" description="Disordered" evidence="7">
    <location>
        <begin position="34"/>
        <end position="130"/>
    </location>
</feature>
<feature type="coiled-coil region" evidence="6">
    <location>
        <begin position="291"/>
        <end position="318"/>
    </location>
</feature>
<evidence type="ECO:0000256" key="4">
    <source>
        <dbReference type="ARBA" id="ARBA00022989"/>
    </source>
</evidence>
<feature type="coiled-coil region" evidence="6">
    <location>
        <begin position="663"/>
        <end position="704"/>
    </location>
</feature>
<evidence type="ECO:0000256" key="1">
    <source>
        <dbReference type="ARBA" id="ARBA00004141"/>
    </source>
</evidence>
<accession>A0A7S4CJI7</accession>
<dbReference type="PROSITE" id="PS50004">
    <property type="entry name" value="C2"/>
    <property type="match status" value="3"/>
</dbReference>
<feature type="coiled-coil region" evidence="6">
    <location>
        <begin position="509"/>
        <end position="543"/>
    </location>
</feature>
<dbReference type="InterPro" id="IPR047259">
    <property type="entry name" value="QUIRKY-like"/>
</dbReference>
<evidence type="ECO:0000256" key="8">
    <source>
        <dbReference type="SAM" id="Phobius"/>
    </source>
</evidence>
<evidence type="ECO:0000256" key="6">
    <source>
        <dbReference type="SAM" id="Coils"/>
    </source>
</evidence>
<gene>
    <name evidence="10" type="ORF">EGYM00163_LOCUS9108</name>
</gene>
<feature type="compositionally biased region" description="Basic and acidic residues" evidence="7">
    <location>
        <begin position="1349"/>
        <end position="1360"/>
    </location>
</feature>
<keyword evidence="2 8" id="KW-0812">Transmembrane</keyword>
<dbReference type="CDD" id="cd00030">
    <property type="entry name" value="C2"/>
    <property type="match status" value="2"/>
</dbReference>
<feature type="transmembrane region" description="Helical" evidence="8">
    <location>
        <begin position="1888"/>
        <end position="1914"/>
    </location>
</feature>
<evidence type="ECO:0000256" key="2">
    <source>
        <dbReference type="ARBA" id="ARBA00022692"/>
    </source>
</evidence>
<feature type="coiled-coil region" evidence="6">
    <location>
        <begin position="833"/>
        <end position="898"/>
    </location>
</feature>
<feature type="coiled-coil region" evidence="6">
    <location>
        <begin position="976"/>
        <end position="1095"/>
    </location>
</feature>
<proteinExistence type="predicted"/>
<feature type="region of interest" description="Disordered" evidence="7">
    <location>
        <begin position="1323"/>
        <end position="1360"/>
    </location>
</feature>
<feature type="coiled-coil region" evidence="6">
    <location>
        <begin position="590"/>
        <end position="624"/>
    </location>
</feature>
<dbReference type="InterPro" id="IPR000008">
    <property type="entry name" value="C2_dom"/>
</dbReference>
<feature type="compositionally biased region" description="Polar residues" evidence="7">
    <location>
        <begin position="86"/>
        <end position="103"/>
    </location>
</feature>
<keyword evidence="3" id="KW-0677">Repeat</keyword>
<feature type="domain" description="C2" evidence="9">
    <location>
        <begin position="1623"/>
        <end position="1743"/>
    </location>
</feature>
<name>A0A7S4CJI7_9EUGL</name>
<dbReference type="InterPro" id="IPR013583">
    <property type="entry name" value="MCTP_C"/>
</dbReference>
<dbReference type="GO" id="GO:0016020">
    <property type="term" value="C:membrane"/>
    <property type="evidence" value="ECO:0007669"/>
    <property type="project" value="UniProtKB-SubCell"/>
</dbReference>
<keyword evidence="6" id="KW-0175">Coiled coil</keyword>
<feature type="region of interest" description="Disordered" evidence="7">
    <location>
        <begin position="1097"/>
        <end position="1121"/>
    </location>
</feature>
<feature type="domain" description="C2" evidence="9">
    <location>
        <begin position="1398"/>
        <end position="1525"/>
    </location>
</feature>
<dbReference type="Pfam" id="PF08372">
    <property type="entry name" value="PRT_C"/>
    <property type="match status" value="1"/>
</dbReference>
<feature type="compositionally biased region" description="Acidic residues" evidence="7">
    <location>
        <begin position="1954"/>
        <end position="1967"/>
    </location>
</feature>
<dbReference type="InterPro" id="IPR035892">
    <property type="entry name" value="C2_domain_sf"/>
</dbReference>
<comment type="subcellular location">
    <subcellularLocation>
        <location evidence="1">Membrane</location>
        <topology evidence="1">Multi-pass membrane protein</topology>
    </subcellularLocation>
</comment>
<dbReference type="SMART" id="SM00239">
    <property type="entry name" value="C2"/>
    <property type="match status" value="3"/>
</dbReference>
<feature type="domain" description="C2" evidence="9">
    <location>
        <begin position="1172"/>
        <end position="1296"/>
    </location>
</feature>
<dbReference type="EMBL" id="HBJA01027928">
    <property type="protein sequence ID" value="CAE0797988.1"/>
    <property type="molecule type" value="Transcribed_RNA"/>
</dbReference>
<keyword evidence="4 8" id="KW-1133">Transmembrane helix</keyword>
<feature type="transmembrane region" description="Helical" evidence="8">
    <location>
        <begin position="2017"/>
        <end position="2043"/>
    </location>
</feature>